<organism evidence="1 2">
    <name type="scientific">Trifolium medium</name>
    <dbReference type="NCBI Taxonomy" id="97028"/>
    <lineage>
        <taxon>Eukaryota</taxon>
        <taxon>Viridiplantae</taxon>
        <taxon>Streptophyta</taxon>
        <taxon>Embryophyta</taxon>
        <taxon>Tracheophyta</taxon>
        <taxon>Spermatophyta</taxon>
        <taxon>Magnoliopsida</taxon>
        <taxon>eudicotyledons</taxon>
        <taxon>Gunneridae</taxon>
        <taxon>Pentapetalae</taxon>
        <taxon>rosids</taxon>
        <taxon>fabids</taxon>
        <taxon>Fabales</taxon>
        <taxon>Fabaceae</taxon>
        <taxon>Papilionoideae</taxon>
        <taxon>50 kb inversion clade</taxon>
        <taxon>NPAAA clade</taxon>
        <taxon>Hologalegina</taxon>
        <taxon>IRL clade</taxon>
        <taxon>Trifolieae</taxon>
        <taxon>Trifolium</taxon>
    </lineage>
</organism>
<sequence length="53" mass="5732">MSDGCGVVKIIEENQAPHEVELPQALPCTEGTNTVDSKVVMLDVKDIEGLFCK</sequence>
<feature type="non-terminal residue" evidence="1">
    <location>
        <position position="53"/>
    </location>
</feature>
<reference evidence="1 2" key="1">
    <citation type="journal article" date="2018" name="Front. Plant Sci.">
        <title>Red Clover (Trifolium pratense) and Zigzag Clover (T. medium) - A Picture of Genomic Similarities and Differences.</title>
        <authorList>
            <person name="Dluhosova J."/>
            <person name="Istvanek J."/>
            <person name="Nedelnik J."/>
            <person name="Repkova J."/>
        </authorList>
    </citation>
    <scope>NUCLEOTIDE SEQUENCE [LARGE SCALE GENOMIC DNA]</scope>
    <source>
        <strain evidence="2">cv. 10/8</strain>
        <tissue evidence="1">Leaf</tissue>
    </source>
</reference>
<protein>
    <submittedName>
        <fullName evidence="1">Uncharacterized protein</fullName>
    </submittedName>
</protein>
<evidence type="ECO:0000313" key="1">
    <source>
        <dbReference type="EMBL" id="MCI90115.1"/>
    </source>
</evidence>
<accession>A0A392VTS2</accession>
<proteinExistence type="predicted"/>
<dbReference type="Proteomes" id="UP000265520">
    <property type="component" value="Unassembled WGS sequence"/>
</dbReference>
<comment type="caution">
    <text evidence="1">The sequence shown here is derived from an EMBL/GenBank/DDBJ whole genome shotgun (WGS) entry which is preliminary data.</text>
</comment>
<dbReference type="EMBL" id="LXQA011235367">
    <property type="protein sequence ID" value="MCI90115.1"/>
    <property type="molecule type" value="Genomic_DNA"/>
</dbReference>
<dbReference type="AlphaFoldDB" id="A0A392VTS2"/>
<keyword evidence="2" id="KW-1185">Reference proteome</keyword>
<name>A0A392VTS2_9FABA</name>
<evidence type="ECO:0000313" key="2">
    <source>
        <dbReference type="Proteomes" id="UP000265520"/>
    </source>
</evidence>